<comment type="subcellular location">
    <subcellularLocation>
        <location evidence="1">Membrane</location>
    </subcellularLocation>
</comment>
<accession>A0A843S971</accession>
<keyword evidence="2" id="KW-0488">Methylation</keyword>
<evidence type="ECO:0000256" key="4">
    <source>
        <dbReference type="PROSITE-ProRule" id="PRU00284"/>
    </source>
</evidence>
<dbReference type="GO" id="GO:0005886">
    <property type="term" value="C:plasma membrane"/>
    <property type="evidence" value="ECO:0007669"/>
    <property type="project" value="TreeGrafter"/>
</dbReference>
<dbReference type="FunFam" id="1.10.287.950:FF:000001">
    <property type="entry name" value="Methyl-accepting chemotaxis sensory transducer"/>
    <property type="match status" value="1"/>
</dbReference>
<dbReference type="SMART" id="SM00283">
    <property type="entry name" value="MA"/>
    <property type="match status" value="1"/>
</dbReference>
<keyword evidence="7" id="KW-1185">Reference proteome</keyword>
<comment type="caution">
    <text evidence="6">The sequence shown here is derived from an EMBL/GenBank/DDBJ whole genome shotgun (WGS) entry which is preliminary data.</text>
</comment>
<dbReference type="GO" id="GO:0007165">
    <property type="term" value="P:signal transduction"/>
    <property type="evidence" value="ECO:0007669"/>
    <property type="project" value="UniProtKB-KW"/>
</dbReference>
<dbReference type="InterPro" id="IPR004090">
    <property type="entry name" value="Chemotax_Me-accpt_rcpt"/>
</dbReference>
<comment type="similarity">
    <text evidence="3">Belongs to the methyl-accepting chemotaxis (MCP) protein family.</text>
</comment>
<evidence type="ECO:0000256" key="3">
    <source>
        <dbReference type="ARBA" id="ARBA00029447"/>
    </source>
</evidence>
<dbReference type="RefSeq" id="WP_152803157.1">
    <property type="nucleotide sequence ID" value="NZ_WHUF01000002.1"/>
</dbReference>
<dbReference type="Pfam" id="PF00015">
    <property type="entry name" value="MCPsignal"/>
    <property type="match status" value="1"/>
</dbReference>
<name>A0A843S971_9BURK</name>
<organism evidence="6 7">
    <name type="scientific">Rugamonas rivuli</name>
    <dbReference type="NCBI Taxonomy" id="2743358"/>
    <lineage>
        <taxon>Bacteria</taxon>
        <taxon>Pseudomonadati</taxon>
        <taxon>Pseudomonadota</taxon>
        <taxon>Betaproteobacteria</taxon>
        <taxon>Burkholderiales</taxon>
        <taxon>Oxalobacteraceae</taxon>
        <taxon>Telluria group</taxon>
        <taxon>Rugamonas</taxon>
    </lineage>
</organism>
<sequence>MNLSDMKVGKRLTIGFGATLLLLLSIALTSWFSIRSTAEDTNNLLTGRLKVERLIMHWKSLVEVNLQRSLAAAKATDPAMQKFFEDGIARTSKLATEDLRQITELMTDPAAKALFAAAADKRTQYLAVRKRLLAEKSGGDPEQVRRLIDQEFLPASEAYLASLQLLIARQTAVIDEIGVGIHERSEQSAWMIVALSAASVLLAAALGWLISRSLIRQLGGEPAYAAGITDRIAAGDLTVHVALRPGDRSSLLHSIAAMRERLSAIVGEVRAGTDAVATASNQIASGNLDLSSRTEMQAGSLEETASSMEQLTATVKQNAEFARQANQLASAASGVAARGGEVVAQVVTTMESITASSKQIVDIIGVIDGIAFQTNLLALNAAVEAARAGEQGRGFAVVATEVRNLAQRSAGAAKDIKQLIGMSVETIANGATLVDEAGLTMTDMVASVRRVSDIMEQILHAGTEQQAGIEQINRAIIEMDGATQQNAALVEQAAAAAESLRGQSSHLAELVSVFTVDGAGQTAAVHAIPAPRPRAAATQHAAHPEAHLSIGAY</sequence>
<dbReference type="PANTHER" id="PTHR43531:SF14">
    <property type="entry name" value="METHYL-ACCEPTING CHEMOTAXIS PROTEIN I-RELATED"/>
    <property type="match status" value="1"/>
</dbReference>
<gene>
    <name evidence="6" type="ORF">GEV01_07730</name>
</gene>
<dbReference type="PRINTS" id="PR00260">
    <property type="entry name" value="CHEMTRNSDUCR"/>
</dbReference>
<evidence type="ECO:0000313" key="6">
    <source>
        <dbReference type="EMBL" id="MQA19402.1"/>
    </source>
</evidence>
<dbReference type="GO" id="GO:0004888">
    <property type="term" value="F:transmembrane signaling receptor activity"/>
    <property type="evidence" value="ECO:0007669"/>
    <property type="project" value="InterPro"/>
</dbReference>
<evidence type="ECO:0000313" key="7">
    <source>
        <dbReference type="Proteomes" id="UP000444318"/>
    </source>
</evidence>
<dbReference type="Proteomes" id="UP000444318">
    <property type="component" value="Unassembled WGS sequence"/>
</dbReference>
<dbReference type="GO" id="GO:0006935">
    <property type="term" value="P:chemotaxis"/>
    <property type="evidence" value="ECO:0007669"/>
    <property type="project" value="InterPro"/>
</dbReference>
<dbReference type="CDD" id="cd19411">
    <property type="entry name" value="MCP2201-like_sensor"/>
    <property type="match status" value="1"/>
</dbReference>
<evidence type="ECO:0000256" key="1">
    <source>
        <dbReference type="ARBA" id="ARBA00004370"/>
    </source>
</evidence>
<dbReference type="InterPro" id="IPR047347">
    <property type="entry name" value="YvaQ-like_sensor"/>
</dbReference>
<evidence type="ECO:0000256" key="2">
    <source>
        <dbReference type="ARBA" id="ARBA00022481"/>
    </source>
</evidence>
<feature type="domain" description="Methyl-accepting transducer" evidence="5">
    <location>
        <begin position="272"/>
        <end position="501"/>
    </location>
</feature>
<protein>
    <recommendedName>
        <fullName evidence="5">Methyl-accepting transducer domain-containing protein</fullName>
    </recommendedName>
</protein>
<dbReference type="PANTHER" id="PTHR43531">
    <property type="entry name" value="PROTEIN ICFG"/>
    <property type="match status" value="1"/>
</dbReference>
<dbReference type="Gene3D" id="1.10.287.950">
    <property type="entry name" value="Methyl-accepting chemotaxis protein"/>
    <property type="match status" value="1"/>
</dbReference>
<dbReference type="CDD" id="cd11386">
    <property type="entry name" value="MCP_signal"/>
    <property type="match status" value="1"/>
</dbReference>
<keyword evidence="4" id="KW-0807">Transducer</keyword>
<reference evidence="6 7" key="1">
    <citation type="submission" date="2019-10" db="EMBL/GenBank/DDBJ databases">
        <title>Two novel species isolated from a subtropical stream in China.</title>
        <authorList>
            <person name="Lu H."/>
        </authorList>
    </citation>
    <scope>NUCLEOTIDE SEQUENCE [LARGE SCALE GENOMIC DNA]</scope>
    <source>
        <strain evidence="6 7">FT103W</strain>
    </source>
</reference>
<dbReference type="EMBL" id="WHUF01000002">
    <property type="protein sequence ID" value="MQA19402.1"/>
    <property type="molecule type" value="Genomic_DNA"/>
</dbReference>
<dbReference type="PROSITE" id="PS50111">
    <property type="entry name" value="CHEMOTAXIS_TRANSDUC_2"/>
    <property type="match status" value="1"/>
</dbReference>
<dbReference type="AlphaFoldDB" id="A0A843S971"/>
<dbReference type="Pfam" id="PF12729">
    <property type="entry name" value="4HB_MCP_1"/>
    <property type="match status" value="1"/>
</dbReference>
<proteinExistence type="inferred from homology"/>
<dbReference type="InterPro" id="IPR051310">
    <property type="entry name" value="MCP_chemotaxis"/>
</dbReference>
<dbReference type="InterPro" id="IPR004089">
    <property type="entry name" value="MCPsignal_dom"/>
</dbReference>
<dbReference type="InterPro" id="IPR024478">
    <property type="entry name" value="HlyB_4HB_MCP"/>
</dbReference>
<evidence type="ECO:0000259" key="5">
    <source>
        <dbReference type="PROSITE" id="PS50111"/>
    </source>
</evidence>
<dbReference type="SUPFAM" id="SSF58104">
    <property type="entry name" value="Methyl-accepting chemotaxis protein (MCP) signaling domain"/>
    <property type="match status" value="1"/>
</dbReference>